<proteinExistence type="predicted"/>
<dbReference type="EMBL" id="KV419411">
    <property type="protein sequence ID" value="KZS92197.1"/>
    <property type="molecule type" value="Genomic_DNA"/>
</dbReference>
<accession>A0A164TA30</accession>
<dbReference type="STRING" id="1314777.A0A164TA30"/>
<protein>
    <recommendedName>
        <fullName evidence="3">RNase H type-1 domain-containing protein</fullName>
    </recommendedName>
</protein>
<dbReference type="Proteomes" id="UP000076722">
    <property type="component" value="Unassembled WGS sequence"/>
</dbReference>
<keyword evidence="2" id="KW-1185">Reference proteome</keyword>
<sequence>MEGLGFWSPTFDVAFTFPIPFPAPNNAIFFYESLIVLYAIRWVASHGYNHSRLAIHSDNNNTVHMFNTLSATPHYSRLLRLAVDELIIHDIDLRVYHISGVDNKIADLLSRNAPGAALALRPSMKIDSFTPPAHWLGVLQK</sequence>
<evidence type="ECO:0008006" key="3">
    <source>
        <dbReference type="Google" id="ProtNLM"/>
    </source>
</evidence>
<evidence type="ECO:0000313" key="2">
    <source>
        <dbReference type="Proteomes" id="UP000076722"/>
    </source>
</evidence>
<gene>
    <name evidence="1" type="ORF">SISNIDRAFT_413099</name>
</gene>
<evidence type="ECO:0000313" key="1">
    <source>
        <dbReference type="EMBL" id="KZS92197.1"/>
    </source>
</evidence>
<dbReference type="OrthoDB" id="3249498at2759"/>
<reference evidence="1 2" key="1">
    <citation type="journal article" date="2016" name="Mol. Biol. Evol.">
        <title>Comparative Genomics of Early-Diverging Mushroom-Forming Fungi Provides Insights into the Origins of Lignocellulose Decay Capabilities.</title>
        <authorList>
            <person name="Nagy L.G."/>
            <person name="Riley R."/>
            <person name="Tritt A."/>
            <person name="Adam C."/>
            <person name="Daum C."/>
            <person name="Floudas D."/>
            <person name="Sun H."/>
            <person name="Yadav J.S."/>
            <person name="Pangilinan J."/>
            <person name="Larsson K.H."/>
            <person name="Matsuura K."/>
            <person name="Barry K."/>
            <person name="Labutti K."/>
            <person name="Kuo R."/>
            <person name="Ohm R.A."/>
            <person name="Bhattacharya S.S."/>
            <person name="Shirouzu T."/>
            <person name="Yoshinaga Y."/>
            <person name="Martin F.M."/>
            <person name="Grigoriev I.V."/>
            <person name="Hibbett D.S."/>
        </authorList>
    </citation>
    <scope>NUCLEOTIDE SEQUENCE [LARGE SCALE GENOMIC DNA]</scope>
    <source>
        <strain evidence="1 2">HHB9708</strain>
    </source>
</reference>
<organism evidence="1 2">
    <name type="scientific">Sistotremastrum niveocremeum HHB9708</name>
    <dbReference type="NCBI Taxonomy" id="1314777"/>
    <lineage>
        <taxon>Eukaryota</taxon>
        <taxon>Fungi</taxon>
        <taxon>Dikarya</taxon>
        <taxon>Basidiomycota</taxon>
        <taxon>Agaricomycotina</taxon>
        <taxon>Agaricomycetes</taxon>
        <taxon>Sistotremastrales</taxon>
        <taxon>Sistotremastraceae</taxon>
        <taxon>Sertulicium</taxon>
        <taxon>Sertulicium niveocremeum</taxon>
    </lineage>
</organism>
<name>A0A164TA30_9AGAM</name>
<dbReference type="AlphaFoldDB" id="A0A164TA30"/>